<accession>A0ABU9HHV9</accession>
<comment type="caution">
    <text evidence="2">The sequence shown here is derived from an EMBL/GenBank/DDBJ whole genome shotgun (WGS) entry which is preliminary data.</text>
</comment>
<sequence>RDMSVNPKDNKQKNADGVKTYQVDAGDLGPEAFKYVSAKDSPSGTPILIVGNEVSGTTRFYRINTKVK</sequence>
<dbReference type="Proteomes" id="UP001366060">
    <property type="component" value="Unassembled WGS sequence"/>
</dbReference>
<feature type="compositionally biased region" description="Basic and acidic residues" evidence="1">
    <location>
        <begin position="1"/>
        <end position="16"/>
    </location>
</feature>
<gene>
    <name evidence="2" type="ORF">V6255_18875</name>
</gene>
<proteinExistence type="predicted"/>
<feature type="non-terminal residue" evidence="2">
    <location>
        <position position="1"/>
    </location>
</feature>
<name>A0ABU9HHV9_9GAMM</name>
<evidence type="ECO:0000256" key="1">
    <source>
        <dbReference type="SAM" id="MobiDB-lite"/>
    </source>
</evidence>
<evidence type="ECO:0000313" key="2">
    <source>
        <dbReference type="EMBL" id="MEL0661162.1"/>
    </source>
</evidence>
<reference evidence="2 3" key="1">
    <citation type="submission" date="2024-02" db="EMBL/GenBank/DDBJ databases">
        <title>Bacteria isolated from the canopy kelp, Nereocystis luetkeana.</title>
        <authorList>
            <person name="Pfister C.A."/>
            <person name="Younker I.T."/>
            <person name="Light S.H."/>
        </authorList>
    </citation>
    <scope>NUCLEOTIDE SEQUENCE [LARGE SCALE GENOMIC DNA]</scope>
    <source>
        <strain evidence="2 3">TI.2.07</strain>
    </source>
</reference>
<feature type="region of interest" description="Disordered" evidence="1">
    <location>
        <begin position="1"/>
        <end position="22"/>
    </location>
</feature>
<keyword evidence="3" id="KW-1185">Reference proteome</keyword>
<dbReference type="EMBL" id="JBAKBA010000389">
    <property type="protein sequence ID" value="MEL0661162.1"/>
    <property type="molecule type" value="Genomic_DNA"/>
</dbReference>
<evidence type="ECO:0000313" key="3">
    <source>
        <dbReference type="Proteomes" id="UP001366060"/>
    </source>
</evidence>
<protein>
    <submittedName>
        <fullName evidence="2">Uncharacterized protein</fullName>
    </submittedName>
</protein>
<dbReference type="RefSeq" id="WP_341629473.1">
    <property type="nucleotide sequence ID" value="NZ_JBAKBA010000389.1"/>
</dbReference>
<organism evidence="2 3">
    <name type="scientific">Psychromonas arctica</name>
    <dbReference type="NCBI Taxonomy" id="168275"/>
    <lineage>
        <taxon>Bacteria</taxon>
        <taxon>Pseudomonadati</taxon>
        <taxon>Pseudomonadota</taxon>
        <taxon>Gammaproteobacteria</taxon>
        <taxon>Alteromonadales</taxon>
        <taxon>Psychromonadaceae</taxon>
        <taxon>Psychromonas</taxon>
    </lineage>
</organism>